<feature type="compositionally biased region" description="Basic and acidic residues" evidence="6">
    <location>
        <begin position="1"/>
        <end position="13"/>
    </location>
</feature>
<dbReference type="PIRSF" id="PIRSF016183">
    <property type="entry name" value="UCP016183"/>
    <property type="match status" value="1"/>
</dbReference>
<proteinExistence type="inferred from homology"/>
<evidence type="ECO:0000256" key="5">
    <source>
        <dbReference type="HAMAP-Rule" id="MF_00765"/>
    </source>
</evidence>
<comment type="caution">
    <text evidence="7">The sequence shown here is derived from an EMBL/GenBank/DDBJ whole genome shotgun (WGS) entry which is preliminary data.</text>
</comment>
<dbReference type="RefSeq" id="WP_110523994.1">
    <property type="nucleotide sequence ID" value="NZ_QKOE01000005.1"/>
</dbReference>
<feature type="region of interest" description="Disordered" evidence="6">
    <location>
        <begin position="180"/>
        <end position="200"/>
    </location>
</feature>
<feature type="region of interest" description="Disordered" evidence="6">
    <location>
        <begin position="1"/>
        <end position="32"/>
    </location>
</feature>
<reference evidence="7 8" key="1">
    <citation type="submission" date="2018-06" db="EMBL/GenBank/DDBJ databases">
        <title>Azoarcus communis strain SWub3 genome.</title>
        <authorList>
            <person name="Zorraquino Salvo V."/>
            <person name="Toubiana D."/>
            <person name="Blumwald E."/>
        </authorList>
    </citation>
    <scope>NUCLEOTIDE SEQUENCE [LARGE SCALE GENOMIC DNA]</scope>
    <source>
        <strain evidence="7 8">SWub3</strain>
    </source>
</reference>
<comment type="function">
    <text evidence="5">Member of a network of 50S ribosomal subunit biogenesis factors which assembles along the 30S-50S interface, preventing incorrect 23S rRNA structures from forming. Promotes peptidyl transferase center (PTC) maturation.</text>
</comment>
<evidence type="ECO:0000256" key="4">
    <source>
        <dbReference type="ARBA" id="ARBA00022884"/>
    </source>
</evidence>
<dbReference type="PANTHER" id="PTHR38101:SF1">
    <property type="entry name" value="UPF0307 PROTEIN YJGA"/>
    <property type="match status" value="1"/>
</dbReference>
<keyword evidence="8" id="KW-1185">Reference proteome</keyword>
<dbReference type="Proteomes" id="UP000248259">
    <property type="component" value="Unassembled WGS sequence"/>
</dbReference>
<dbReference type="AlphaFoldDB" id="A0A323V978"/>
<evidence type="ECO:0000256" key="2">
    <source>
        <dbReference type="ARBA" id="ARBA00022517"/>
    </source>
</evidence>
<dbReference type="GO" id="GO:0005829">
    <property type="term" value="C:cytosol"/>
    <property type="evidence" value="ECO:0007669"/>
    <property type="project" value="TreeGrafter"/>
</dbReference>
<evidence type="ECO:0000313" key="7">
    <source>
        <dbReference type="EMBL" id="PZA16768.1"/>
    </source>
</evidence>
<keyword evidence="4 5" id="KW-0694">RNA-binding</keyword>
<dbReference type="OrthoDB" id="5293604at2"/>
<dbReference type="GO" id="GO:0019843">
    <property type="term" value="F:rRNA binding"/>
    <property type="evidence" value="ECO:0007669"/>
    <property type="project" value="UniProtKB-UniRule"/>
</dbReference>
<dbReference type="EMBL" id="QKOE01000005">
    <property type="protein sequence ID" value="PZA16768.1"/>
    <property type="molecule type" value="Genomic_DNA"/>
</dbReference>
<keyword evidence="3 5" id="KW-0699">rRNA-binding</keyword>
<comment type="subcellular location">
    <subcellularLocation>
        <location evidence="5">Cytoplasm</location>
    </subcellularLocation>
    <text evidence="5">Associates with late stage pre-50S ribosomal subunits.</text>
</comment>
<keyword evidence="1 5" id="KW-0963">Cytoplasm</keyword>
<dbReference type="GO" id="GO:1902626">
    <property type="term" value="P:assembly of large subunit precursor of preribosome"/>
    <property type="evidence" value="ECO:0007669"/>
    <property type="project" value="UniProtKB-UniRule"/>
</dbReference>
<evidence type="ECO:0000256" key="3">
    <source>
        <dbReference type="ARBA" id="ARBA00022730"/>
    </source>
</evidence>
<protein>
    <recommendedName>
        <fullName evidence="5">Dual-action ribosomal maturation protein DarP</fullName>
    </recommendedName>
    <alternativeName>
        <fullName evidence="5">Large ribosomal subunit assembly factor DarP</fullName>
    </alternativeName>
</protein>
<dbReference type="Gene3D" id="1.10.60.30">
    <property type="entry name" value="PSPTO4464-like domains"/>
    <property type="match status" value="2"/>
</dbReference>
<dbReference type="GO" id="GO:0043022">
    <property type="term" value="F:ribosome binding"/>
    <property type="evidence" value="ECO:0007669"/>
    <property type="project" value="UniProtKB-UniRule"/>
</dbReference>
<dbReference type="NCBIfam" id="NF003593">
    <property type="entry name" value="PRK05255.1-1"/>
    <property type="match status" value="1"/>
</dbReference>
<accession>A0A323V978</accession>
<dbReference type="InterPro" id="IPR023153">
    <property type="entry name" value="DarP_sf"/>
</dbReference>
<evidence type="ECO:0000313" key="8">
    <source>
        <dbReference type="Proteomes" id="UP000248259"/>
    </source>
</evidence>
<sequence length="200" mass="23183">MASHRDSSRYHDPEFEDDSFDEPPSKSSRKRAMQALQDLGAELVALSTDQLKKVPLPDSLFLAIREAQRFTRKDEALRRQMQYIGKLMRTVDPEPIQAQLDVFRGLSSAEIARQHRLEKLRVDLIEDEKVIETIVERWPQVDLQHLRTLRRNAIKEREQSRPPKAFREIFKVLRDLDAADAAADDAGEQDNDDSNRPEHS</sequence>
<dbReference type="PANTHER" id="PTHR38101">
    <property type="entry name" value="UPF0307 PROTEIN YJGA"/>
    <property type="match status" value="1"/>
</dbReference>
<dbReference type="HAMAP" id="MF_00765">
    <property type="entry name" value="DarP"/>
    <property type="match status" value="1"/>
</dbReference>
<dbReference type="CDD" id="cd16331">
    <property type="entry name" value="YjgA-like"/>
    <property type="match status" value="1"/>
</dbReference>
<name>A0A323V978_9RHOO</name>
<dbReference type="SUPFAM" id="SSF158710">
    <property type="entry name" value="PSPTO4464-like"/>
    <property type="match status" value="1"/>
</dbReference>
<comment type="similarity">
    <text evidence="5">Belongs to the DarP family.</text>
</comment>
<organism evidence="7 8">
    <name type="scientific">Parazoarcus communis SWub3 = DSM 12120</name>
    <dbReference type="NCBI Taxonomy" id="1121029"/>
    <lineage>
        <taxon>Bacteria</taxon>
        <taxon>Pseudomonadati</taxon>
        <taxon>Pseudomonadota</taxon>
        <taxon>Betaproteobacteria</taxon>
        <taxon>Rhodocyclales</taxon>
        <taxon>Zoogloeaceae</taxon>
        <taxon>Parazoarcus</taxon>
    </lineage>
</organism>
<gene>
    <name evidence="5" type="primary">darP</name>
    <name evidence="7" type="ORF">DNK49_08885</name>
</gene>
<dbReference type="InterPro" id="IPR006839">
    <property type="entry name" value="DarP"/>
</dbReference>
<dbReference type="Pfam" id="PF04751">
    <property type="entry name" value="DarP"/>
    <property type="match status" value="1"/>
</dbReference>
<feature type="compositionally biased region" description="Acidic residues" evidence="6">
    <location>
        <begin position="182"/>
        <end position="192"/>
    </location>
</feature>
<keyword evidence="2 5" id="KW-0690">Ribosome biogenesis</keyword>
<evidence type="ECO:0000256" key="6">
    <source>
        <dbReference type="SAM" id="MobiDB-lite"/>
    </source>
</evidence>
<evidence type="ECO:0000256" key="1">
    <source>
        <dbReference type="ARBA" id="ARBA00022490"/>
    </source>
</evidence>